<dbReference type="EMBL" id="CP104067">
    <property type="protein sequence ID" value="WAH40872.1"/>
    <property type="molecule type" value="Genomic_DNA"/>
</dbReference>
<dbReference type="Proteomes" id="UP001164761">
    <property type="component" value="Chromosome"/>
</dbReference>
<gene>
    <name evidence="7" type="ORF">NZD89_21665</name>
</gene>
<feature type="transmembrane region" description="Helical" evidence="6">
    <location>
        <begin position="95"/>
        <end position="114"/>
    </location>
</feature>
<comment type="subcellular location">
    <subcellularLocation>
        <location evidence="1">Cell membrane</location>
        <topology evidence="1">Multi-pass membrane protein</topology>
    </subcellularLocation>
</comment>
<keyword evidence="3 6" id="KW-0812">Transmembrane</keyword>
<feature type="transmembrane region" description="Helical" evidence="6">
    <location>
        <begin position="241"/>
        <end position="265"/>
    </location>
</feature>
<dbReference type="Pfam" id="PF03631">
    <property type="entry name" value="Virul_fac_BrkB"/>
    <property type="match status" value="1"/>
</dbReference>
<sequence>MEERMHLVGRFFTLLAARIFKHDIASLSAQICFYAVFSMFPLLILIIYGTSLAVPQYNFQAPLVNALKPYYPNVGAANYFIAASIQSLGSVGPRISIVSFVTLSWSATSSFIAVQQALDTIFELEEQRSFLARRIVGFAMLILLIFLAVVSSIALALYPHLAEHVSWWGLVARWAPGIRGLTRVIYPLSLFVTCFVFYRYLPSRRVDLNSVLIGAMTATVALDLARALFVVYASHLVSYHLIYGTLTVVILLVLWMYIAGIILLFGAEIAACLDYVGRSNEL</sequence>
<keyword evidence="8" id="KW-1185">Reference proteome</keyword>
<dbReference type="InterPro" id="IPR017039">
    <property type="entry name" value="Virul_fac_BrkB"/>
</dbReference>
<name>A0ABY6ZDG2_9BACL</name>
<proteinExistence type="predicted"/>
<evidence type="ECO:0000256" key="4">
    <source>
        <dbReference type="ARBA" id="ARBA00022989"/>
    </source>
</evidence>
<dbReference type="RefSeq" id="WP_268004771.1">
    <property type="nucleotide sequence ID" value="NZ_CP104067.1"/>
</dbReference>
<evidence type="ECO:0000256" key="6">
    <source>
        <dbReference type="SAM" id="Phobius"/>
    </source>
</evidence>
<protein>
    <submittedName>
        <fullName evidence="7">YihY/virulence factor BrkB family protein</fullName>
    </submittedName>
</protein>
<feature type="transmembrane region" description="Helical" evidence="6">
    <location>
        <begin position="135"/>
        <end position="158"/>
    </location>
</feature>
<keyword evidence="2" id="KW-1003">Cell membrane</keyword>
<dbReference type="PANTHER" id="PTHR30213:SF0">
    <property type="entry name" value="UPF0761 MEMBRANE PROTEIN YIHY"/>
    <property type="match status" value="1"/>
</dbReference>
<organism evidence="7 8">
    <name type="scientific">Alicyclobacillus fastidiosus</name>
    <dbReference type="NCBI Taxonomy" id="392011"/>
    <lineage>
        <taxon>Bacteria</taxon>
        <taxon>Bacillati</taxon>
        <taxon>Bacillota</taxon>
        <taxon>Bacilli</taxon>
        <taxon>Bacillales</taxon>
        <taxon>Alicyclobacillaceae</taxon>
        <taxon>Alicyclobacillus</taxon>
    </lineage>
</organism>
<evidence type="ECO:0000256" key="5">
    <source>
        <dbReference type="ARBA" id="ARBA00023136"/>
    </source>
</evidence>
<dbReference type="PIRSF" id="PIRSF035875">
    <property type="entry name" value="RNase_BN"/>
    <property type="match status" value="1"/>
</dbReference>
<dbReference type="NCBIfam" id="TIGR00765">
    <property type="entry name" value="yihY_not_rbn"/>
    <property type="match status" value="1"/>
</dbReference>
<evidence type="ECO:0000313" key="8">
    <source>
        <dbReference type="Proteomes" id="UP001164761"/>
    </source>
</evidence>
<feature type="transmembrane region" description="Helical" evidence="6">
    <location>
        <begin position="31"/>
        <end position="54"/>
    </location>
</feature>
<accession>A0ABY6ZDG2</accession>
<evidence type="ECO:0000256" key="1">
    <source>
        <dbReference type="ARBA" id="ARBA00004651"/>
    </source>
</evidence>
<keyword evidence="4 6" id="KW-1133">Transmembrane helix</keyword>
<dbReference type="PANTHER" id="PTHR30213">
    <property type="entry name" value="INNER MEMBRANE PROTEIN YHJD"/>
    <property type="match status" value="1"/>
</dbReference>
<evidence type="ECO:0000313" key="7">
    <source>
        <dbReference type="EMBL" id="WAH40872.1"/>
    </source>
</evidence>
<feature type="transmembrane region" description="Helical" evidence="6">
    <location>
        <begin position="184"/>
        <end position="201"/>
    </location>
</feature>
<evidence type="ECO:0000256" key="2">
    <source>
        <dbReference type="ARBA" id="ARBA00022475"/>
    </source>
</evidence>
<keyword evidence="5 6" id="KW-0472">Membrane</keyword>
<feature type="transmembrane region" description="Helical" evidence="6">
    <location>
        <begin position="208"/>
        <end position="229"/>
    </location>
</feature>
<reference evidence="7" key="1">
    <citation type="submission" date="2022-08" db="EMBL/GenBank/DDBJ databases">
        <title>Alicyclobacillus fastidiosus DSM 17978, complete genome.</title>
        <authorList>
            <person name="Wang Q."/>
            <person name="Cai R."/>
            <person name="Wang Z."/>
        </authorList>
    </citation>
    <scope>NUCLEOTIDE SEQUENCE</scope>
    <source>
        <strain evidence="7">DSM 17978</strain>
    </source>
</reference>
<evidence type="ECO:0000256" key="3">
    <source>
        <dbReference type="ARBA" id="ARBA00022692"/>
    </source>
</evidence>